<dbReference type="InterPro" id="IPR059024">
    <property type="entry name" value="SYNRG_C"/>
</dbReference>
<evidence type="ECO:0000259" key="3">
    <source>
        <dbReference type="Pfam" id="PF25999"/>
    </source>
</evidence>
<dbReference type="PANTHER" id="PTHR35701">
    <property type="entry name" value="OS11G0148400 PROTEIN"/>
    <property type="match status" value="1"/>
</dbReference>
<evidence type="ECO:0000313" key="5">
    <source>
        <dbReference type="Proteomes" id="UP000006882"/>
    </source>
</evidence>
<dbReference type="Gramene" id="ONI04543">
    <property type="protein sequence ID" value="ONI04543"/>
    <property type="gene ID" value="PRUPE_6G327100"/>
</dbReference>
<name>A0A251NYX8_PRUPE</name>
<dbReference type="Pfam" id="PF25999">
    <property type="entry name" value="SYNRG_C"/>
    <property type="match status" value="1"/>
</dbReference>
<proteinExistence type="predicted"/>
<dbReference type="Proteomes" id="UP000006882">
    <property type="component" value="Chromosome G6"/>
</dbReference>
<feature type="region of interest" description="Disordered" evidence="2">
    <location>
        <begin position="72"/>
        <end position="102"/>
    </location>
</feature>
<evidence type="ECO:0000256" key="2">
    <source>
        <dbReference type="SAM" id="MobiDB-lite"/>
    </source>
</evidence>
<dbReference type="PANTHER" id="PTHR35701:SF1">
    <property type="entry name" value="OS11G0148400 PROTEIN"/>
    <property type="match status" value="1"/>
</dbReference>
<dbReference type="EMBL" id="CM007656">
    <property type="protein sequence ID" value="ONI04543.1"/>
    <property type="molecule type" value="Genomic_DNA"/>
</dbReference>
<feature type="compositionally biased region" description="Polar residues" evidence="2">
    <location>
        <begin position="79"/>
        <end position="91"/>
    </location>
</feature>
<reference evidence="4 5" key="1">
    <citation type="journal article" date="2013" name="Nat. Genet.">
        <title>The high-quality draft genome of peach (Prunus persica) identifies unique patterns of genetic diversity, domestication and genome evolution.</title>
        <authorList>
            <consortium name="International Peach Genome Initiative"/>
            <person name="Verde I."/>
            <person name="Abbott A.G."/>
            <person name="Scalabrin S."/>
            <person name="Jung S."/>
            <person name="Shu S."/>
            <person name="Marroni F."/>
            <person name="Zhebentyayeva T."/>
            <person name="Dettori M.T."/>
            <person name="Grimwood J."/>
            <person name="Cattonaro F."/>
            <person name="Zuccolo A."/>
            <person name="Rossini L."/>
            <person name="Jenkins J."/>
            <person name="Vendramin E."/>
            <person name="Meisel L.A."/>
            <person name="Decroocq V."/>
            <person name="Sosinski B."/>
            <person name="Prochnik S."/>
            <person name="Mitros T."/>
            <person name="Policriti A."/>
            <person name="Cipriani G."/>
            <person name="Dondini L."/>
            <person name="Ficklin S."/>
            <person name="Goodstein D.M."/>
            <person name="Xuan P."/>
            <person name="Del Fabbro C."/>
            <person name="Aramini V."/>
            <person name="Copetti D."/>
            <person name="Gonzalez S."/>
            <person name="Horner D.S."/>
            <person name="Falchi R."/>
            <person name="Lucas S."/>
            <person name="Mica E."/>
            <person name="Maldonado J."/>
            <person name="Lazzari B."/>
            <person name="Bielenberg D."/>
            <person name="Pirona R."/>
            <person name="Miculan M."/>
            <person name="Barakat A."/>
            <person name="Testolin R."/>
            <person name="Stella A."/>
            <person name="Tartarini S."/>
            <person name="Tonutti P."/>
            <person name="Arus P."/>
            <person name="Orellana A."/>
            <person name="Wells C."/>
            <person name="Main D."/>
            <person name="Vizzotto G."/>
            <person name="Silva H."/>
            <person name="Salamini F."/>
            <person name="Schmutz J."/>
            <person name="Morgante M."/>
            <person name="Rokhsar D.S."/>
        </authorList>
    </citation>
    <scope>NUCLEOTIDE SEQUENCE [LARGE SCALE GENOMIC DNA]</scope>
    <source>
        <strain evidence="5">cv. Nemared</strain>
    </source>
</reference>
<protein>
    <recommendedName>
        <fullName evidence="3">Synergin gamma C-terminal domain-containing protein</fullName>
    </recommendedName>
</protein>
<evidence type="ECO:0000313" key="4">
    <source>
        <dbReference type="EMBL" id="ONI04543.1"/>
    </source>
</evidence>
<organism evidence="4 5">
    <name type="scientific">Prunus persica</name>
    <name type="common">Peach</name>
    <name type="synonym">Amygdalus persica</name>
    <dbReference type="NCBI Taxonomy" id="3760"/>
    <lineage>
        <taxon>Eukaryota</taxon>
        <taxon>Viridiplantae</taxon>
        <taxon>Streptophyta</taxon>
        <taxon>Embryophyta</taxon>
        <taxon>Tracheophyta</taxon>
        <taxon>Spermatophyta</taxon>
        <taxon>Magnoliopsida</taxon>
        <taxon>eudicotyledons</taxon>
        <taxon>Gunneridae</taxon>
        <taxon>Pentapetalae</taxon>
        <taxon>rosids</taxon>
        <taxon>fabids</taxon>
        <taxon>Rosales</taxon>
        <taxon>Rosaceae</taxon>
        <taxon>Amygdaloideae</taxon>
        <taxon>Amygdaleae</taxon>
        <taxon>Prunus</taxon>
    </lineage>
</organism>
<sequence length="945" mass="102876">MAEDDDAEGFGDFKFVTAVDPNPKINGRVSTVSDDDWGDFVTHNTSQIKTQAVLSNGLTYSQSPPTQIPYDPSGFFNIANGSAPSRPNSEPSRVDTEPEKVNKTRWMKPHGALPLSLFGEEQEEEKSGAGESRVGDVATGLTKNEGFVKNELNLNVSSVGINDLIANLYGQNPKFVVQNGSNSNLGSGGPNSTKKGLNCSPNTLDLKFDSLIPNENGKFGSLNSASNGLDLKFDGVDSHSNLGCGTPPSTKNGVNFSANALDLKFDPLIAIKNGQFGGSNFASNGLDLKFDGVDSNSNTNGLKLDWEEGNGDFDEEDDDGWEFKGADSERQVSNENFKEQGVVEVAGSKVESNAFTHLGIQENTGGTGLTWGFGIDAPEFNNVSVPSHGNDQWGFSFDFNPSSVTQYNLFLDLHSKNKPNNAETVPNSSPVGGNVWEFKDALSENESKDKLGESKAATPSGLDVHSLDGVSARAHNEFFAGSDGISHESGENNFAFPFIPNSGTEDCIVSDSYSSGKKDDIAKGSSCSPANDHVESDDNFWEFKDAFSESGSKLEGESVIARNPPTNIKPPAISDEIQHNEVTLESHRQALPLSIFGDEELETDDSSIHEDISTHAALDNLVDFYCKLKDESYFLALRHLENKKAESSATLSGEDTTVEALEEEIQKLYNELHQDSMISNQFQSGNPSQRNACLNEVHKVLKDPKFQVLESEYQLSQRLSLAEKDLRSAIELSRHAASTLRILRLGSNEEQSNYISTWSQIVSICAQELKHGSSIWMQSIENNIQNQMLSDPQGKQYILALGEIYRVVLVVGTSAKLYKPWTLLHSSDSSSLFALLNECSTLWSSSGLNEALKSIADAIDFKYDGTVNALLESMTYVHHIDAFSLQNHVVNGQQPTCSLSLLTAGAVPGIKMVAWKGEHYLLTLANLWTNLISPDPPKLPHLSYR</sequence>
<dbReference type="AlphaFoldDB" id="A0A251NYX8"/>
<feature type="compositionally biased region" description="Basic and acidic residues" evidence="2">
    <location>
        <begin position="92"/>
        <end position="102"/>
    </location>
</feature>
<accession>A0A251NYX8</accession>
<feature type="domain" description="Synergin gamma C-terminal" evidence="3">
    <location>
        <begin position="747"/>
        <end position="939"/>
    </location>
</feature>
<keyword evidence="1" id="KW-0175">Coiled coil</keyword>
<evidence type="ECO:0000256" key="1">
    <source>
        <dbReference type="SAM" id="Coils"/>
    </source>
</evidence>
<gene>
    <name evidence="4" type="ORF">PRUPE_6G327100</name>
</gene>
<feature type="coiled-coil region" evidence="1">
    <location>
        <begin position="651"/>
        <end position="678"/>
    </location>
</feature>
<keyword evidence="5" id="KW-1185">Reference proteome</keyword>